<evidence type="ECO:0000313" key="9">
    <source>
        <dbReference type="Proteomes" id="UP000334990"/>
    </source>
</evidence>
<comment type="subcellular location">
    <subcellularLocation>
        <location evidence="1">Membrane</location>
        <topology evidence="1">Multi-pass membrane protein</topology>
    </subcellularLocation>
</comment>
<dbReference type="GO" id="GO:0005886">
    <property type="term" value="C:plasma membrane"/>
    <property type="evidence" value="ECO:0007669"/>
    <property type="project" value="TreeGrafter"/>
</dbReference>
<dbReference type="GO" id="GO:0000271">
    <property type="term" value="P:polysaccharide biosynthetic process"/>
    <property type="evidence" value="ECO:0007669"/>
    <property type="project" value="InterPro"/>
</dbReference>
<evidence type="ECO:0000256" key="3">
    <source>
        <dbReference type="ARBA" id="ARBA00022692"/>
    </source>
</evidence>
<dbReference type="EMBL" id="BLAD01000067">
    <property type="protein sequence ID" value="GES03289.1"/>
    <property type="molecule type" value="Genomic_DNA"/>
</dbReference>
<sequence length="160" mass="17947">MQLIRRAYERFAALVHELLKFGTVGAMAFVINFGVVNILWAMWGSEGTLTAKVIATVIAATFAYFGNRFWTFRHREQSGLAREYVLFFVLNGVGLLIELLCLSFSRYTLGLDSLIANNIATLIGTGLGTLFRFWSYKRWVFLAPELPAEAVDQAGPLTTR</sequence>
<dbReference type="InterPro" id="IPR007267">
    <property type="entry name" value="GtrA_DPMS_TM"/>
</dbReference>
<evidence type="ECO:0000259" key="7">
    <source>
        <dbReference type="Pfam" id="PF04138"/>
    </source>
</evidence>
<dbReference type="Proteomes" id="UP000334990">
    <property type="component" value="Unassembled WGS sequence"/>
</dbReference>
<evidence type="ECO:0000313" key="8">
    <source>
        <dbReference type="EMBL" id="GES03289.1"/>
    </source>
</evidence>
<evidence type="ECO:0000256" key="5">
    <source>
        <dbReference type="ARBA" id="ARBA00023136"/>
    </source>
</evidence>
<dbReference type="OrthoDB" id="9807815at2"/>
<evidence type="ECO:0000256" key="4">
    <source>
        <dbReference type="ARBA" id="ARBA00022989"/>
    </source>
</evidence>
<feature type="transmembrane region" description="Helical" evidence="6">
    <location>
        <begin position="21"/>
        <end position="43"/>
    </location>
</feature>
<dbReference type="RefSeq" id="WP_155339466.1">
    <property type="nucleotide sequence ID" value="NZ_BAAABN010000014.1"/>
</dbReference>
<dbReference type="AlphaFoldDB" id="A0A5M3W4R4"/>
<dbReference type="PANTHER" id="PTHR38459:SF1">
    <property type="entry name" value="PROPHAGE BACTOPRENOL-LINKED GLUCOSE TRANSLOCASE HOMOLOG"/>
    <property type="match status" value="1"/>
</dbReference>
<dbReference type="Pfam" id="PF04138">
    <property type="entry name" value="GtrA_DPMS_TM"/>
    <property type="match status" value="1"/>
</dbReference>
<proteinExistence type="inferred from homology"/>
<comment type="similarity">
    <text evidence="2">Belongs to the GtrA family.</text>
</comment>
<dbReference type="PANTHER" id="PTHR38459">
    <property type="entry name" value="PROPHAGE BACTOPRENOL-LINKED GLUCOSE TRANSLOCASE HOMOLOG"/>
    <property type="match status" value="1"/>
</dbReference>
<comment type="caution">
    <text evidence="8">The sequence shown here is derived from an EMBL/GenBank/DDBJ whole genome shotgun (WGS) entry which is preliminary data.</text>
</comment>
<keyword evidence="9" id="KW-1185">Reference proteome</keyword>
<feature type="domain" description="GtrA/DPMS transmembrane" evidence="7">
    <location>
        <begin position="20"/>
        <end position="141"/>
    </location>
</feature>
<protein>
    <recommendedName>
        <fullName evidence="7">GtrA/DPMS transmembrane domain-containing protein</fullName>
    </recommendedName>
</protein>
<feature type="transmembrane region" description="Helical" evidence="6">
    <location>
        <begin position="85"/>
        <end position="109"/>
    </location>
</feature>
<keyword evidence="4 6" id="KW-1133">Transmembrane helix</keyword>
<evidence type="ECO:0000256" key="1">
    <source>
        <dbReference type="ARBA" id="ARBA00004141"/>
    </source>
</evidence>
<evidence type="ECO:0000256" key="2">
    <source>
        <dbReference type="ARBA" id="ARBA00009399"/>
    </source>
</evidence>
<keyword evidence="5 6" id="KW-0472">Membrane</keyword>
<evidence type="ECO:0000256" key="6">
    <source>
        <dbReference type="SAM" id="Phobius"/>
    </source>
</evidence>
<feature type="transmembrane region" description="Helical" evidence="6">
    <location>
        <begin position="49"/>
        <end position="65"/>
    </location>
</feature>
<dbReference type="InterPro" id="IPR051401">
    <property type="entry name" value="GtrA_CellWall_Glycosyl"/>
</dbReference>
<organism evidence="8 9">
    <name type="scientific">Acrocarpospora corrugata</name>
    <dbReference type="NCBI Taxonomy" id="35763"/>
    <lineage>
        <taxon>Bacteria</taxon>
        <taxon>Bacillati</taxon>
        <taxon>Actinomycetota</taxon>
        <taxon>Actinomycetes</taxon>
        <taxon>Streptosporangiales</taxon>
        <taxon>Streptosporangiaceae</taxon>
        <taxon>Acrocarpospora</taxon>
    </lineage>
</organism>
<name>A0A5M3W4R4_9ACTN</name>
<reference evidence="8 9" key="1">
    <citation type="submission" date="2019-10" db="EMBL/GenBank/DDBJ databases">
        <title>Whole genome shotgun sequence of Acrocarpospora corrugata NBRC 13972.</title>
        <authorList>
            <person name="Ichikawa N."/>
            <person name="Kimura A."/>
            <person name="Kitahashi Y."/>
            <person name="Komaki H."/>
            <person name="Oguchi A."/>
        </authorList>
    </citation>
    <scope>NUCLEOTIDE SEQUENCE [LARGE SCALE GENOMIC DNA]</scope>
    <source>
        <strain evidence="8 9">NBRC 13972</strain>
    </source>
</reference>
<gene>
    <name evidence="8" type="ORF">Acor_53550</name>
</gene>
<feature type="transmembrane region" description="Helical" evidence="6">
    <location>
        <begin position="115"/>
        <end position="134"/>
    </location>
</feature>
<keyword evidence="3 6" id="KW-0812">Transmembrane</keyword>
<accession>A0A5M3W4R4</accession>